<evidence type="ECO:0008006" key="5">
    <source>
        <dbReference type="Google" id="ProtNLM"/>
    </source>
</evidence>
<keyword evidence="2" id="KW-1133">Transmembrane helix</keyword>
<reference evidence="3" key="1">
    <citation type="submission" date="2023-03" db="EMBL/GenBank/DDBJ databases">
        <title>Massive genome expansion in bonnet fungi (Mycena s.s.) driven by repeated elements and novel gene families across ecological guilds.</title>
        <authorList>
            <consortium name="Lawrence Berkeley National Laboratory"/>
            <person name="Harder C.B."/>
            <person name="Miyauchi S."/>
            <person name="Viragh M."/>
            <person name="Kuo A."/>
            <person name="Thoen E."/>
            <person name="Andreopoulos B."/>
            <person name="Lu D."/>
            <person name="Skrede I."/>
            <person name="Drula E."/>
            <person name="Henrissat B."/>
            <person name="Morin E."/>
            <person name="Kohler A."/>
            <person name="Barry K."/>
            <person name="LaButti K."/>
            <person name="Morin E."/>
            <person name="Salamov A."/>
            <person name="Lipzen A."/>
            <person name="Mereny Z."/>
            <person name="Hegedus B."/>
            <person name="Baldrian P."/>
            <person name="Stursova M."/>
            <person name="Weitz H."/>
            <person name="Taylor A."/>
            <person name="Grigoriev I.V."/>
            <person name="Nagy L.G."/>
            <person name="Martin F."/>
            <person name="Kauserud H."/>
        </authorList>
    </citation>
    <scope>NUCLEOTIDE SEQUENCE</scope>
    <source>
        <strain evidence="3">9144</strain>
    </source>
</reference>
<organism evidence="3 4">
    <name type="scientific">Mycena pura</name>
    <dbReference type="NCBI Taxonomy" id="153505"/>
    <lineage>
        <taxon>Eukaryota</taxon>
        <taxon>Fungi</taxon>
        <taxon>Dikarya</taxon>
        <taxon>Basidiomycota</taxon>
        <taxon>Agaricomycotina</taxon>
        <taxon>Agaricomycetes</taxon>
        <taxon>Agaricomycetidae</taxon>
        <taxon>Agaricales</taxon>
        <taxon>Marasmiineae</taxon>
        <taxon>Mycenaceae</taxon>
        <taxon>Mycena</taxon>
    </lineage>
</organism>
<dbReference type="Proteomes" id="UP001219525">
    <property type="component" value="Unassembled WGS sequence"/>
</dbReference>
<accession>A0AAD6UN11</accession>
<evidence type="ECO:0000313" key="4">
    <source>
        <dbReference type="Proteomes" id="UP001219525"/>
    </source>
</evidence>
<dbReference type="AlphaFoldDB" id="A0AAD6UN11"/>
<gene>
    <name evidence="3" type="ORF">GGX14DRAFT_547154</name>
</gene>
<protein>
    <recommendedName>
        <fullName evidence="5">Transmembrane protein</fullName>
    </recommendedName>
</protein>
<evidence type="ECO:0000256" key="1">
    <source>
        <dbReference type="SAM" id="MobiDB-lite"/>
    </source>
</evidence>
<feature type="region of interest" description="Disordered" evidence="1">
    <location>
        <begin position="1"/>
        <end position="21"/>
    </location>
</feature>
<keyword evidence="4" id="KW-1185">Reference proteome</keyword>
<feature type="compositionally biased region" description="Acidic residues" evidence="1">
    <location>
        <begin position="239"/>
        <end position="248"/>
    </location>
</feature>
<feature type="transmembrane region" description="Helical" evidence="2">
    <location>
        <begin position="54"/>
        <end position="76"/>
    </location>
</feature>
<evidence type="ECO:0000256" key="2">
    <source>
        <dbReference type="SAM" id="Phobius"/>
    </source>
</evidence>
<feature type="region of interest" description="Disordered" evidence="1">
    <location>
        <begin position="211"/>
        <end position="248"/>
    </location>
</feature>
<keyword evidence="2" id="KW-0812">Transmembrane</keyword>
<proteinExistence type="predicted"/>
<dbReference type="EMBL" id="JARJCW010000190">
    <property type="protein sequence ID" value="KAJ7187614.1"/>
    <property type="molecule type" value="Genomic_DNA"/>
</dbReference>
<evidence type="ECO:0000313" key="3">
    <source>
        <dbReference type="EMBL" id="KAJ7187614.1"/>
    </source>
</evidence>
<dbReference type="CDD" id="cd12087">
    <property type="entry name" value="TM_EGFR-like"/>
    <property type="match status" value="1"/>
</dbReference>
<keyword evidence="2" id="KW-0472">Membrane</keyword>
<comment type="caution">
    <text evidence="3">The sequence shown here is derived from an EMBL/GenBank/DDBJ whole genome shotgun (WGS) entry which is preliminary data.</text>
</comment>
<sequence>MRFQSSTPISTLSTISSPSTIPVHSTKAQASAVASASVTAVPSPAAASISATTVAVAIVSSLVGLAISGLIIAFFLRRWSRKRKDRQRESMNFHPSTFRRSAVMLEDPLPPRVHAHDFGAGASFRSGSAQSDYRDSAHTAVAAFHQYPYGMPASAATYTPQHYSSAAAPASAEYYNYGASQAYAPPQNLGYAPPVQQVGIPVGYPPELHRQGAFPGVPVHPSQMPPPPPPAHYQHYSAEDNDDAYGGI</sequence>
<name>A0AAD6UN11_9AGAR</name>